<comment type="caution">
    <text evidence="1">The sequence shown here is derived from an EMBL/GenBank/DDBJ whole genome shotgun (WGS) entry which is preliminary data.</text>
</comment>
<reference evidence="1" key="2">
    <citation type="submission" date="2020-11" db="EMBL/GenBank/DDBJ databases">
        <authorList>
            <person name="McCartney M.A."/>
            <person name="Auch B."/>
            <person name="Kono T."/>
            <person name="Mallez S."/>
            <person name="Becker A."/>
            <person name="Gohl D.M."/>
            <person name="Silverstein K.A.T."/>
            <person name="Koren S."/>
            <person name="Bechman K.B."/>
            <person name="Herman A."/>
            <person name="Abrahante J.E."/>
            <person name="Garbe J."/>
        </authorList>
    </citation>
    <scope>NUCLEOTIDE SEQUENCE</scope>
    <source>
        <strain evidence="1">Duluth1</strain>
        <tissue evidence="1">Whole animal</tissue>
    </source>
</reference>
<protein>
    <submittedName>
        <fullName evidence="1">Uncharacterized protein</fullName>
    </submittedName>
</protein>
<dbReference type="EMBL" id="JAIWYP010000008">
    <property type="protein sequence ID" value="KAH3782593.1"/>
    <property type="molecule type" value="Genomic_DNA"/>
</dbReference>
<evidence type="ECO:0000313" key="1">
    <source>
        <dbReference type="EMBL" id="KAH3782593.1"/>
    </source>
</evidence>
<dbReference type="AlphaFoldDB" id="A0A9D4ENL7"/>
<name>A0A9D4ENL7_DREPO</name>
<organism evidence="1 2">
    <name type="scientific">Dreissena polymorpha</name>
    <name type="common">Zebra mussel</name>
    <name type="synonym">Mytilus polymorpha</name>
    <dbReference type="NCBI Taxonomy" id="45954"/>
    <lineage>
        <taxon>Eukaryota</taxon>
        <taxon>Metazoa</taxon>
        <taxon>Spiralia</taxon>
        <taxon>Lophotrochozoa</taxon>
        <taxon>Mollusca</taxon>
        <taxon>Bivalvia</taxon>
        <taxon>Autobranchia</taxon>
        <taxon>Heteroconchia</taxon>
        <taxon>Euheterodonta</taxon>
        <taxon>Imparidentia</taxon>
        <taxon>Neoheterodontei</taxon>
        <taxon>Myida</taxon>
        <taxon>Dreissenoidea</taxon>
        <taxon>Dreissenidae</taxon>
        <taxon>Dreissena</taxon>
    </lineage>
</organism>
<accession>A0A9D4ENL7</accession>
<reference evidence="1" key="1">
    <citation type="journal article" date="2019" name="bioRxiv">
        <title>The Genome of the Zebra Mussel, Dreissena polymorpha: A Resource for Invasive Species Research.</title>
        <authorList>
            <person name="McCartney M.A."/>
            <person name="Auch B."/>
            <person name="Kono T."/>
            <person name="Mallez S."/>
            <person name="Zhang Y."/>
            <person name="Obille A."/>
            <person name="Becker A."/>
            <person name="Abrahante J.E."/>
            <person name="Garbe J."/>
            <person name="Badalamenti J.P."/>
            <person name="Herman A."/>
            <person name="Mangelson H."/>
            <person name="Liachko I."/>
            <person name="Sullivan S."/>
            <person name="Sone E.D."/>
            <person name="Koren S."/>
            <person name="Silverstein K.A.T."/>
            <person name="Beckman K.B."/>
            <person name="Gohl D.M."/>
        </authorList>
    </citation>
    <scope>NUCLEOTIDE SEQUENCE</scope>
    <source>
        <strain evidence="1">Duluth1</strain>
        <tissue evidence="1">Whole animal</tissue>
    </source>
</reference>
<keyword evidence="2" id="KW-1185">Reference proteome</keyword>
<dbReference type="Proteomes" id="UP000828390">
    <property type="component" value="Unassembled WGS sequence"/>
</dbReference>
<evidence type="ECO:0000313" key="2">
    <source>
        <dbReference type="Proteomes" id="UP000828390"/>
    </source>
</evidence>
<proteinExistence type="predicted"/>
<sequence length="468" mass="53783">MRNSYINPIECHTCGETIEPFINASWGAILVAGYHEIDGDVFKKDIRHLKEVITSKLVPVMCINTENVIIPKIDMEYTTPDRHLDEAFERLSERNIQTLLFAYSGHYTDGGFKVGPNVNYPFIRICDKLNTWNADKPDFRKVIAFLDCSYPTRMALNNSFKLIQFNAASQTQQAIYSRHGSLFLQDVIQAFTIRAIGKECEHDGCKCKERIQGDFITYDDLWRYLNEHEKQGYYRGVRPCIHTSNIEQEDSILAYNCDLKVNVAITVEWDEIPSKTIHVALREFNEFVDVKLILASNVLKHVYGIDAVGRDIMSKFAEDISVEIKTGPNTDEVQEIDNLEMLLHAWNSKRQLICTARLLHNLDVGKPVGRCLKDVPGIRDVHQAVLQKCDITEHHLTGANLLKYRQELGKQTQITSQYTQLKHAVDIIEHTHKQDTALCISFFDLSKGYTLVHMNLVMFIDDEEDWPQ</sequence>
<gene>
    <name evidence="1" type="ORF">DPMN_160510</name>
</gene>